<dbReference type="InterPro" id="IPR019734">
    <property type="entry name" value="TPR_rpt"/>
</dbReference>
<dbReference type="EMBL" id="AP014546">
    <property type="protein sequence ID" value="BBB28515.1"/>
    <property type="molecule type" value="Genomic_DNA"/>
</dbReference>
<evidence type="ECO:0000313" key="4">
    <source>
        <dbReference type="Proteomes" id="UP000595332"/>
    </source>
</evidence>
<dbReference type="Proteomes" id="UP000595332">
    <property type="component" value="Chromosome"/>
</dbReference>
<dbReference type="RefSeq" id="WP_201349205.1">
    <property type="nucleotide sequence ID" value="NZ_AP014546.1"/>
</dbReference>
<dbReference type="InterPro" id="IPR011990">
    <property type="entry name" value="TPR-like_helical_dom_sf"/>
</dbReference>
<organism evidence="3 4">
    <name type="scientific">Neptunomonas japonica JAMM 1380</name>
    <dbReference type="NCBI Taxonomy" id="1441457"/>
    <lineage>
        <taxon>Bacteria</taxon>
        <taxon>Pseudomonadati</taxon>
        <taxon>Pseudomonadota</taxon>
        <taxon>Gammaproteobacteria</taxon>
        <taxon>Oceanospirillales</taxon>
        <taxon>Oceanospirillaceae</taxon>
        <taxon>Neptunomonas</taxon>
    </lineage>
</organism>
<sequence>MCRILFKIILLSLLASTSQASLLKQDVPDVGVSSLLLFENDPTFARNSQLQELMALMEAGKRDEANLRIARLLAKNNQDKGALELAGISLMQMKNFKVAEEAFRRLMQLPPVKPSVITRYGVTKIINGDVEFGVKLLRQVVQYTPNDALANRYLGWVAEKTGDVVGAAAYLSKLPSVSQVGAQEYHVALARNNYATGAFGTIVEMFEPLYPRYKVEPNTLSTGAAFYLTLAYAAQGDKRKSASLAKALRPYISANPLNLFGLDMGLASIYKDETAGIAALDLLISKEPGGEASGRYELAKLYVNSDNIPAAVAELDSVLILAHEADIANVLNMMIPLLVGESMNSHAVNTMRKLVRKYPSNNSFLFGLAEVYAISGMDDEFVNAIDKLTREPKSYSPAYRLGAKWAAQKGDPVLEKRYLEEYTSAEPQDLQGWVALAGFNYNRNKLDDAIQAIKLGMQSNPKSAQLKYELGSLYQARGDIELANQQYRDSLKLKGDYFQAMDNLASNLLDANTDLDEASQYAGILYQVLPEDPYIKDLMGWSLYRSGEFQDALVYFKESAAVIVDSGRSDYHAGLTLIELGRKKEAVVYLKSALSKGLSNPLINQVNQHLAELN</sequence>
<dbReference type="PANTHER" id="PTHR12558">
    <property type="entry name" value="CELL DIVISION CYCLE 16,23,27"/>
    <property type="match status" value="1"/>
</dbReference>
<dbReference type="PANTHER" id="PTHR12558:SF13">
    <property type="entry name" value="CELL DIVISION CYCLE PROTEIN 27 HOMOLOG"/>
    <property type="match status" value="1"/>
</dbReference>
<dbReference type="Pfam" id="PF13432">
    <property type="entry name" value="TPR_16"/>
    <property type="match status" value="2"/>
</dbReference>
<dbReference type="SUPFAM" id="SSF48452">
    <property type="entry name" value="TPR-like"/>
    <property type="match status" value="2"/>
</dbReference>
<reference evidence="3 4" key="1">
    <citation type="journal article" date="2008" name="Int. J. Syst. Evol. Microbiol.">
        <title>Neptunomonas japonica sp. nov., an Osedax japonicus symbiont-like bacterium isolated from sediment adjacent to sperm whale carcasses off Kagoshima, Japan.</title>
        <authorList>
            <person name="Miyazaki M."/>
            <person name="Nogi Y."/>
            <person name="Fujiwara Y."/>
            <person name="Kawato M."/>
            <person name="Kubokawa K."/>
            <person name="Horikoshi K."/>
        </authorList>
    </citation>
    <scope>NUCLEOTIDE SEQUENCE [LARGE SCALE GENOMIC DNA]</scope>
    <source>
        <strain evidence="3 4">JAMM 1380</strain>
    </source>
</reference>
<dbReference type="AlphaFoldDB" id="A0A7R6SVA0"/>
<feature type="signal peptide" evidence="2">
    <location>
        <begin position="1"/>
        <end position="20"/>
    </location>
</feature>
<keyword evidence="4" id="KW-1185">Reference proteome</keyword>
<keyword evidence="1" id="KW-0802">TPR repeat</keyword>
<name>A0A7R6SVA0_9GAMM</name>
<keyword evidence="2" id="KW-0732">Signal</keyword>
<feature type="chain" id="PRO_5032852742" evidence="2">
    <location>
        <begin position="21"/>
        <end position="614"/>
    </location>
</feature>
<evidence type="ECO:0000313" key="3">
    <source>
        <dbReference type="EMBL" id="BBB28515.1"/>
    </source>
</evidence>
<evidence type="ECO:0000256" key="1">
    <source>
        <dbReference type="PROSITE-ProRule" id="PRU00339"/>
    </source>
</evidence>
<dbReference type="Gene3D" id="1.25.40.10">
    <property type="entry name" value="Tetratricopeptide repeat domain"/>
    <property type="match status" value="2"/>
</dbReference>
<proteinExistence type="predicted"/>
<dbReference type="SMART" id="SM00028">
    <property type="entry name" value="TPR"/>
    <property type="match status" value="5"/>
</dbReference>
<evidence type="ECO:0000256" key="2">
    <source>
        <dbReference type="SAM" id="SignalP"/>
    </source>
</evidence>
<gene>
    <name evidence="3" type="ORF">NEJAP_0558</name>
</gene>
<protein>
    <submittedName>
        <fullName evidence="3">Uncharacterized protein</fullName>
    </submittedName>
</protein>
<accession>A0A7R6SVA0</accession>
<dbReference type="PROSITE" id="PS50005">
    <property type="entry name" value="TPR"/>
    <property type="match status" value="1"/>
</dbReference>
<dbReference type="KEGG" id="njp:NEJAP_0558"/>
<feature type="repeat" description="TPR" evidence="1">
    <location>
        <begin position="464"/>
        <end position="497"/>
    </location>
</feature>